<dbReference type="OrthoDB" id="9780084at2"/>
<evidence type="ECO:0000256" key="1">
    <source>
        <dbReference type="ARBA" id="ARBA00006484"/>
    </source>
</evidence>
<dbReference type="PROSITE" id="PS00061">
    <property type="entry name" value="ADH_SHORT"/>
    <property type="match status" value="1"/>
</dbReference>
<dbReference type="EMBL" id="QRDW01000002">
    <property type="protein sequence ID" value="RED52059.1"/>
    <property type="molecule type" value="Genomic_DNA"/>
</dbReference>
<gene>
    <name evidence="4" type="ORF">DFP90_10276</name>
</gene>
<dbReference type="PANTHER" id="PTHR24321">
    <property type="entry name" value="DEHYDROGENASES, SHORT CHAIN"/>
    <property type="match status" value="1"/>
</dbReference>
<dbReference type="Pfam" id="PF13561">
    <property type="entry name" value="adh_short_C2"/>
    <property type="match status" value="1"/>
</dbReference>
<keyword evidence="2" id="KW-0560">Oxidoreductase</keyword>
<evidence type="ECO:0000313" key="5">
    <source>
        <dbReference type="Proteomes" id="UP000256845"/>
    </source>
</evidence>
<dbReference type="RefSeq" id="WP_115935619.1">
    <property type="nucleotide sequence ID" value="NZ_QRDW01000002.1"/>
</dbReference>
<evidence type="ECO:0000259" key="3">
    <source>
        <dbReference type="SMART" id="SM00822"/>
    </source>
</evidence>
<accession>A0A3D9HRH5</accession>
<sequence>MPFSISGKKVLITGGTAGIGLATAAHFVAQGADVVICGRRESGEEVAREIGCHFVRADMTVPAEIDELFQQTLALLGGLDVVISNAGGGLDDLITDIPLEDHDFTVALNMRSAFKVLQLAARHVTDGGAIINTASIHGMRGVAGVSSYAATKAALINLTQSAALELGARNIRVNAVSPGLINSEIWDGEAPVEKAKIVTALGRMGEAAEIATVFHFLASGAASYITGANLSVDAGVTAGTPLSLSALLEDKLLEE</sequence>
<evidence type="ECO:0000256" key="2">
    <source>
        <dbReference type="ARBA" id="ARBA00023002"/>
    </source>
</evidence>
<organism evidence="4 5">
    <name type="scientific">Aestuariispira insulae</name>
    <dbReference type="NCBI Taxonomy" id="1461337"/>
    <lineage>
        <taxon>Bacteria</taxon>
        <taxon>Pseudomonadati</taxon>
        <taxon>Pseudomonadota</taxon>
        <taxon>Alphaproteobacteria</taxon>
        <taxon>Rhodospirillales</taxon>
        <taxon>Kiloniellaceae</taxon>
        <taxon>Aestuariispira</taxon>
    </lineage>
</organism>
<dbReference type="InterPro" id="IPR020904">
    <property type="entry name" value="Sc_DH/Rdtase_CS"/>
</dbReference>
<reference evidence="4 5" key="1">
    <citation type="submission" date="2018-07" db="EMBL/GenBank/DDBJ databases">
        <title>Genomic Encyclopedia of Type Strains, Phase III (KMG-III): the genomes of soil and plant-associated and newly described type strains.</title>
        <authorList>
            <person name="Whitman W."/>
        </authorList>
    </citation>
    <scope>NUCLEOTIDE SEQUENCE [LARGE SCALE GENOMIC DNA]</scope>
    <source>
        <strain evidence="4 5">CECT 8488</strain>
    </source>
</reference>
<comment type="caution">
    <text evidence="4">The sequence shown here is derived from an EMBL/GenBank/DDBJ whole genome shotgun (WGS) entry which is preliminary data.</text>
</comment>
<dbReference type="PRINTS" id="PR00081">
    <property type="entry name" value="GDHRDH"/>
</dbReference>
<dbReference type="SMART" id="SM00822">
    <property type="entry name" value="PKS_KR"/>
    <property type="match status" value="1"/>
</dbReference>
<dbReference type="CDD" id="cd05233">
    <property type="entry name" value="SDR_c"/>
    <property type="match status" value="1"/>
</dbReference>
<comment type="similarity">
    <text evidence="1">Belongs to the short-chain dehydrogenases/reductases (SDR) family.</text>
</comment>
<dbReference type="Gene3D" id="3.40.50.720">
    <property type="entry name" value="NAD(P)-binding Rossmann-like Domain"/>
    <property type="match status" value="1"/>
</dbReference>
<feature type="domain" description="Ketoreductase" evidence="3">
    <location>
        <begin position="8"/>
        <end position="189"/>
    </location>
</feature>
<name>A0A3D9HRH5_9PROT</name>
<dbReference type="AlphaFoldDB" id="A0A3D9HRH5"/>
<dbReference type="InterPro" id="IPR036291">
    <property type="entry name" value="NAD(P)-bd_dom_sf"/>
</dbReference>
<dbReference type="SUPFAM" id="SSF51735">
    <property type="entry name" value="NAD(P)-binding Rossmann-fold domains"/>
    <property type="match status" value="1"/>
</dbReference>
<dbReference type="InterPro" id="IPR057326">
    <property type="entry name" value="KR_dom"/>
</dbReference>
<dbReference type="Proteomes" id="UP000256845">
    <property type="component" value="Unassembled WGS sequence"/>
</dbReference>
<protein>
    <submittedName>
        <fullName evidence="4">Meso-butanediol dehydrogenase/(S,S)-butanediol dehydrogenase/diacetyl reductase</fullName>
    </submittedName>
</protein>
<dbReference type="PRINTS" id="PR00080">
    <property type="entry name" value="SDRFAMILY"/>
</dbReference>
<dbReference type="FunFam" id="3.40.50.720:FF:000084">
    <property type="entry name" value="Short-chain dehydrogenase reductase"/>
    <property type="match status" value="1"/>
</dbReference>
<evidence type="ECO:0000313" key="4">
    <source>
        <dbReference type="EMBL" id="RED52059.1"/>
    </source>
</evidence>
<dbReference type="PANTHER" id="PTHR24321:SF11">
    <property type="entry name" value="BLR0893 PROTEIN"/>
    <property type="match status" value="1"/>
</dbReference>
<dbReference type="InterPro" id="IPR002347">
    <property type="entry name" value="SDR_fam"/>
</dbReference>
<keyword evidence="5" id="KW-1185">Reference proteome</keyword>
<proteinExistence type="inferred from homology"/>
<dbReference type="GO" id="GO:0016491">
    <property type="term" value="F:oxidoreductase activity"/>
    <property type="evidence" value="ECO:0007669"/>
    <property type="project" value="UniProtKB-KW"/>
</dbReference>